<reference evidence="1" key="1">
    <citation type="submission" date="2018-01" db="EMBL/GenBank/DDBJ databases">
        <authorList>
            <person name="Krukenberg V."/>
        </authorList>
    </citation>
    <scope>NUCLEOTIDE SEQUENCE</scope>
    <source>
        <strain evidence="1">E20ANME2</strain>
    </source>
</reference>
<evidence type="ECO:0000313" key="2">
    <source>
        <dbReference type="Proteomes" id="UP000248329"/>
    </source>
</evidence>
<protein>
    <submittedName>
        <fullName evidence="1">Uncharacterized protein</fullName>
    </submittedName>
</protein>
<comment type="caution">
    <text evidence="1">The sequence shown here is derived from an EMBL/GenBank/DDBJ whole genome shotgun (WGS) entry which is preliminary data.</text>
</comment>
<accession>A0AC61L1V1</accession>
<sequence>MKIFVDENIPLMTVRVLREMGHDVRDIRGTADEGMTDNALWEIVQREGRLLITTDKGFAQHREEFHHGILIVRLKQPNRHKIHQRVIQAMTQFAAEEWPSLLVVMLDVMQSMWRTGERR</sequence>
<dbReference type="Proteomes" id="UP000248329">
    <property type="component" value="Unassembled WGS sequence"/>
</dbReference>
<gene>
    <name evidence="1" type="ORF">C4B59_10085</name>
</gene>
<name>A0AC61L1V1_9EURY</name>
<proteinExistence type="predicted"/>
<organism evidence="1 2">
    <name type="scientific">Candidatus Methanogaster sp</name>
    <dbReference type="NCBI Taxonomy" id="3386292"/>
    <lineage>
        <taxon>Archaea</taxon>
        <taxon>Methanobacteriati</taxon>
        <taxon>Methanobacteriota</taxon>
        <taxon>Stenosarchaea group</taxon>
        <taxon>Methanomicrobia</taxon>
        <taxon>Methanosarcinales</taxon>
        <taxon>ANME-2 cluster</taxon>
        <taxon>Candidatus Methanogasteraceae</taxon>
        <taxon>Candidatus Methanogaster</taxon>
    </lineage>
</organism>
<evidence type="ECO:0000313" key="1">
    <source>
        <dbReference type="EMBL" id="PXF60056.1"/>
    </source>
</evidence>
<dbReference type="EMBL" id="PQXF01000019">
    <property type="protein sequence ID" value="PXF60056.1"/>
    <property type="molecule type" value="Genomic_DNA"/>
</dbReference>